<protein>
    <submittedName>
        <fullName evidence="1">Uncharacterized protein</fullName>
    </submittedName>
</protein>
<name>A0A0A8ZW50_ARUDO</name>
<proteinExistence type="predicted"/>
<sequence>MQRQPTGELHHVLHPGQLRLGPRLRHPLRRHGHVRRGILLLQPTLRA</sequence>
<accession>A0A0A8ZW50</accession>
<dbReference type="EMBL" id="GBRH01256910">
    <property type="protein sequence ID" value="JAD40985.1"/>
    <property type="molecule type" value="Transcribed_RNA"/>
</dbReference>
<dbReference type="AlphaFoldDB" id="A0A0A8ZW50"/>
<reference evidence="1" key="1">
    <citation type="submission" date="2014-09" db="EMBL/GenBank/DDBJ databases">
        <authorList>
            <person name="Magalhaes I.L.F."/>
            <person name="Oliveira U."/>
            <person name="Santos F.R."/>
            <person name="Vidigal T.H.D.A."/>
            <person name="Brescovit A.D."/>
            <person name="Santos A.J."/>
        </authorList>
    </citation>
    <scope>NUCLEOTIDE SEQUENCE</scope>
    <source>
        <tissue evidence="1">Shoot tissue taken approximately 20 cm above the soil surface</tissue>
    </source>
</reference>
<reference evidence="1" key="2">
    <citation type="journal article" date="2015" name="Data Brief">
        <title>Shoot transcriptome of the giant reed, Arundo donax.</title>
        <authorList>
            <person name="Barrero R.A."/>
            <person name="Guerrero F.D."/>
            <person name="Moolhuijzen P."/>
            <person name="Goolsby J.A."/>
            <person name="Tidwell J."/>
            <person name="Bellgard S.E."/>
            <person name="Bellgard M.I."/>
        </authorList>
    </citation>
    <scope>NUCLEOTIDE SEQUENCE</scope>
    <source>
        <tissue evidence="1">Shoot tissue taken approximately 20 cm above the soil surface</tissue>
    </source>
</reference>
<evidence type="ECO:0000313" key="1">
    <source>
        <dbReference type="EMBL" id="JAD40985.1"/>
    </source>
</evidence>
<organism evidence="1">
    <name type="scientific">Arundo donax</name>
    <name type="common">Giant reed</name>
    <name type="synonym">Donax arundinaceus</name>
    <dbReference type="NCBI Taxonomy" id="35708"/>
    <lineage>
        <taxon>Eukaryota</taxon>
        <taxon>Viridiplantae</taxon>
        <taxon>Streptophyta</taxon>
        <taxon>Embryophyta</taxon>
        <taxon>Tracheophyta</taxon>
        <taxon>Spermatophyta</taxon>
        <taxon>Magnoliopsida</taxon>
        <taxon>Liliopsida</taxon>
        <taxon>Poales</taxon>
        <taxon>Poaceae</taxon>
        <taxon>PACMAD clade</taxon>
        <taxon>Arundinoideae</taxon>
        <taxon>Arundineae</taxon>
        <taxon>Arundo</taxon>
    </lineage>
</organism>